<evidence type="ECO:0000256" key="12">
    <source>
        <dbReference type="SAM" id="SignalP"/>
    </source>
</evidence>
<evidence type="ECO:0000256" key="10">
    <source>
        <dbReference type="PROSITE-ProRule" id="PRU01360"/>
    </source>
</evidence>
<keyword evidence="17" id="KW-1185">Reference proteome</keyword>
<dbReference type="Gene3D" id="3.55.50.30">
    <property type="match status" value="1"/>
</dbReference>
<dbReference type="InterPro" id="IPR000531">
    <property type="entry name" value="Beta-barrel_TonB"/>
</dbReference>
<dbReference type="Gene3D" id="2.170.130.10">
    <property type="entry name" value="TonB-dependent receptor, plug domain"/>
    <property type="match status" value="1"/>
</dbReference>
<keyword evidence="4" id="KW-0410">Iron transport</keyword>
<accession>A0A2N5CNY9</accession>
<evidence type="ECO:0000313" key="14">
    <source>
        <dbReference type="EMBL" id="AYV48612.1"/>
    </source>
</evidence>
<dbReference type="InterPro" id="IPR036942">
    <property type="entry name" value="Beta-barrel_TonB_sf"/>
</dbReference>
<name>A0A2N5CNY9_9CAUL</name>
<keyword evidence="5 10" id="KW-0812">Transmembrane</keyword>
<feature type="signal peptide" evidence="12">
    <location>
        <begin position="1"/>
        <end position="21"/>
    </location>
</feature>
<keyword evidence="6" id="KW-0408">Iron</keyword>
<keyword evidence="12" id="KW-0732">Signal</keyword>
<keyword evidence="2 10" id="KW-0813">Transport</keyword>
<evidence type="ECO:0000313" key="16">
    <source>
        <dbReference type="Proteomes" id="UP000234483"/>
    </source>
</evidence>
<evidence type="ECO:0000256" key="3">
    <source>
        <dbReference type="ARBA" id="ARBA00022452"/>
    </source>
</evidence>
<dbReference type="PANTHER" id="PTHR47234:SF2">
    <property type="entry name" value="TONB-DEPENDENT RECEPTOR"/>
    <property type="match status" value="1"/>
</dbReference>
<evidence type="ECO:0000256" key="11">
    <source>
        <dbReference type="RuleBase" id="RU003357"/>
    </source>
</evidence>
<evidence type="ECO:0000256" key="2">
    <source>
        <dbReference type="ARBA" id="ARBA00022448"/>
    </source>
</evidence>
<dbReference type="InterPro" id="IPR039426">
    <property type="entry name" value="TonB-dep_rcpt-like"/>
</dbReference>
<keyword evidence="8 10" id="KW-0472">Membrane</keyword>
<evidence type="ECO:0000256" key="1">
    <source>
        <dbReference type="ARBA" id="ARBA00004571"/>
    </source>
</evidence>
<dbReference type="Pfam" id="PF07715">
    <property type="entry name" value="Plug"/>
    <property type="match status" value="1"/>
</dbReference>
<feature type="chain" id="PRO_5044577730" evidence="12">
    <location>
        <begin position="22"/>
        <end position="1002"/>
    </location>
</feature>
<evidence type="ECO:0000313" key="15">
    <source>
        <dbReference type="EMBL" id="PLR08672.1"/>
    </source>
</evidence>
<dbReference type="Pfam" id="PF00593">
    <property type="entry name" value="TonB_dep_Rec_b-barrel"/>
    <property type="match status" value="1"/>
</dbReference>
<dbReference type="Gene3D" id="2.40.170.20">
    <property type="entry name" value="TonB-dependent receptor, beta-barrel domain"/>
    <property type="match status" value="1"/>
</dbReference>
<comment type="subcellular location">
    <subcellularLocation>
        <location evidence="1 10">Cell outer membrane</location>
        <topology evidence="1 10">Multi-pass membrane protein</topology>
    </subcellularLocation>
</comment>
<sequence length="1002" mass="104806">MTRVSVSLLSGVSLAALVATAAAPAIASAQDMAVTIALPAGPMQKSLVALANQTNVRILFESELVAGLSAPALQGRYTAREAVEKLLSNSSVSVEQIRPGVLVLRPLRMPVSAPVAVGLPPTSSDSPAAVTQSDPTLVDEIVVGSHIRGVKDSASPVVVLSREDIDQAGYASIAEALTALPQAFGGTASEDSLATGADPNGTNMMRGTGVDLRGLGADATLVLVNGKRMAGAGVYGDFADISSIPFAAVGRTEVLLDGASALYGSDAVGGVVDIRLRTDLDGGESRVSAGAATQGGYSRYLASQALGKTWAGGHVLAAYEYTRNENLHAADRAYAGNADLRVLGGTDRRSTTSAPGNILRLNAAGAYVPTYAIPANQNGVGLTAADFVAGTVNYTNQRGTYDILPQSERHSAIVSVGQDVGAVELTGDFRFAHREIDARNGASTATLVLTAANPYYVSPTGQSSERIAYSFQNEAGGVRNWGVSESLGAALGAKARLGAGWNADLSGVYAQEIGISHSTGQVNSTYLSEAAGLSADSALTSFSAARDGYFNPYVGTGYSNPKAVLDFILSGWDLSKSRNELKSVNLVFDGPLLQLPGGKLRLAVGGQLRREEVRTGGARFLSGYVQTAKVTRAFSRDVKSLFAELNAPLVGPDNALPFVERLELSLAGRIEDYDDVGSTRNPKVGVIWSPSHDLTFKATYGTSFRAPALYELNAPYSITPILVSYNGGQVASLVYTGGNPDLKPETAKSWTAGVTYTPQGAPDLTLGLNAYRTDFTNRVGSPVVLAQALTSAEYAPFRTFVSPASNAADRALVQAIMADSHASGTSAYSVDTYGAVIDLRNVNTGSLVVQGMDATIAYGTTVRGDPLDLNGSLTWLQHYKRKLTPTSTEVELAGQAGYPADLRLRVSATWTHGAAAVTVGLNHVGDTYADTGRRIHPWTTADLQARLRGRIFGVDGLSVALTVQNLFDQDPPFYDNPAGYGYDPANADPIGRIVSFQLTKAW</sequence>
<dbReference type="InterPro" id="IPR012910">
    <property type="entry name" value="Plug_dom"/>
</dbReference>
<dbReference type="SMART" id="SM00965">
    <property type="entry name" value="STN"/>
    <property type="match status" value="1"/>
</dbReference>
<keyword evidence="4" id="KW-0406">Ion transport</keyword>
<dbReference type="EMBL" id="PJRQ01000041">
    <property type="protein sequence ID" value="PLR08672.1"/>
    <property type="molecule type" value="Genomic_DNA"/>
</dbReference>
<dbReference type="AlphaFoldDB" id="A0A2N5CNY9"/>
<evidence type="ECO:0000256" key="5">
    <source>
        <dbReference type="ARBA" id="ARBA00022692"/>
    </source>
</evidence>
<organism evidence="15 16">
    <name type="scientific">Caulobacter flavus</name>
    <dbReference type="NCBI Taxonomy" id="1679497"/>
    <lineage>
        <taxon>Bacteria</taxon>
        <taxon>Pseudomonadati</taxon>
        <taxon>Pseudomonadota</taxon>
        <taxon>Alphaproteobacteria</taxon>
        <taxon>Caulobacterales</taxon>
        <taxon>Caulobacteraceae</taxon>
        <taxon>Caulobacter</taxon>
    </lineage>
</organism>
<evidence type="ECO:0000259" key="13">
    <source>
        <dbReference type="SMART" id="SM00965"/>
    </source>
</evidence>
<reference evidence="14 17" key="2">
    <citation type="submission" date="2018-01" db="EMBL/GenBank/DDBJ databases">
        <title>Complete genome sequence of Caulobacter flavus RHGG3.</title>
        <authorList>
            <person name="Yang E."/>
        </authorList>
    </citation>
    <scope>NUCLEOTIDE SEQUENCE [LARGE SCALE GENOMIC DNA]</scope>
    <source>
        <strain evidence="14 17">RHGG3</strain>
    </source>
</reference>
<evidence type="ECO:0000256" key="9">
    <source>
        <dbReference type="ARBA" id="ARBA00023237"/>
    </source>
</evidence>
<dbReference type="SUPFAM" id="SSF56935">
    <property type="entry name" value="Porins"/>
    <property type="match status" value="1"/>
</dbReference>
<dbReference type="OrthoDB" id="7051241at2"/>
<dbReference type="EMBL" id="CP026100">
    <property type="protein sequence ID" value="AYV48612.1"/>
    <property type="molecule type" value="Genomic_DNA"/>
</dbReference>
<keyword evidence="7 11" id="KW-0798">TonB box</keyword>
<dbReference type="GO" id="GO:0006826">
    <property type="term" value="P:iron ion transport"/>
    <property type="evidence" value="ECO:0007669"/>
    <property type="project" value="UniProtKB-KW"/>
</dbReference>
<evidence type="ECO:0000313" key="17">
    <source>
        <dbReference type="Proteomes" id="UP000281192"/>
    </source>
</evidence>
<evidence type="ECO:0000256" key="8">
    <source>
        <dbReference type="ARBA" id="ARBA00023136"/>
    </source>
</evidence>
<evidence type="ECO:0000256" key="4">
    <source>
        <dbReference type="ARBA" id="ARBA00022496"/>
    </source>
</evidence>
<dbReference type="PROSITE" id="PS52016">
    <property type="entry name" value="TONB_DEPENDENT_REC_3"/>
    <property type="match status" value="1"/>
</dbReference>
<dbReference type="Proteomes" id="UP000281192">
    <property type="component" value="Chromosome"/>
</dbReference>
<dbReference type="Pfam" id="PF07660">
    <property type="entry name" value="STN"/>
    <property type="match status" value="1"/>
</dbReference>
<keyword evidence="9 10" id="KW-0998">Cell outer membrane</keyword>
<keyword evidence="3 10" id="KW-1134">Transmembrane beta strand</keyword>
<keyword evidence="15" id="KW-0675">Receptor</keyword>
<evidence type="ECO:0000256" key="7">
    <source>
        <dbReference type="ARBA" id="ARBA00023077"/>
    </source>
</evidence>
<dbReference type="InterPro" id="IPR011662">
    <property type="entry name" value="Secretin/TonB_short_N"/>
</dbReference>
<dbReference type="KEGG" id="cfh:C1707_21425"/>
<dbReference type="InterPro" id="IPR037066">
    <property type="entry name" value="Plug_dom_sf"/>
</dbReference>
<dbReference type="Proteomes" id="UP000234483">
    <property type="component" value="Unassembled WGS sequence"/>
</dbReference>
<dbReference type="GO" id="GO:0009279">
    <property type="term" value="C:cell outer membrane"/>
    <property type="evidence" value="ECO:0007669"/>
    <property type="project" value="UniProtKB-SubCell"/>
</dbReference>
<reference evidence="15 16" key="1">
    <citation type="submission" date="2017-12" db="EMBL/GenBank/DDBJ databases">
        <title>The genome sequence of Caulobacter flavus CGMCC1 15093.</title>
        <authorList>
            <person name="Gao J."/>
            <person name="Mao X."/>
            <person name="Sun J."/>
        </authorList>
    </citation>
    <scope>NUCLEOTIDE SEQUENCE [LARGE SCALE GENOMIC DNA]</scope>
    <source>
        <strain evidence="15 16">CGMCC1 15093</strain>
    </source>
</reference>
<comment type="similarity">
    <text evidence="10 11">Belongs to the TonB-dependent receptor family.</text>
</comment>
<protein>
    <submittedName>
        <fullName evidence="15">TonB-dependent receptor</fullName>
    </submittedName>
</protein>
<gene>
    <name evidence="14" type="ORF">C1707_21425</name>
    <name evidence="15" type="ORF">CFHF_19640</name>
</gene>
<evidence type="ECO:0000256" key="6">
    <source>
        <dbReference type="ARBA" id="ARBA00023004"/>
    </source>
</evidence>
<proteinExistence type="inferred from homology"/>
<feature type="domain" description="Secretin/TonB short N-terminal" evidence="13">
    <location>
        <begin position="56"/>
        <end position="107"/>
    </location>
</feature>
<dbReference type="PANTHER" id="PTHR47234">
    <property type="match status" value="1"/>
</dbReference>